<dbReference type="FunFam" id="3.40.50.10810:FF:000007">
    <property type="entry name" value="Chromodomain-helicase-DNA-binding protein 2 isoform 1"/>
    <property type="match status" value="1"/>
</dbReference>
<dbReference type="InterPro" id="IPR023780">
    <property type="entry name" value="Chromo_domain"/>
</dbReference>
<dbReference type="InterPro" id="IPR025260">
    <property type="entry name" value="CHD1-like_C"/>
</dbReference>
<dbReference type="SUPFAM" id="SSF52540">
    <property type="entry name" value="P-loop containing nucleoside triphosphate hydrolases"/>
    <property type="match status" value="2"/>
</dbReference>
<evidence type="ECO:0000256" key="4">
    <source>
        <dbReference type="ARBA" id="ARBA00022454"/>
    </source>
</evidence>
<evidence type="ECO:0000256" key="13">
    <source>
        <dbReference type="ARBA" id="ARBA00049360"/>
    </source>
</evidence>
<dbReference type="GO" id="GO:0000785">
    <property type="term" value="C:chromatin"/>
    <property type="evidence" value="ECO:0007669"/>
    <property type="project" value="TreeGrafter"/>
</dbReference>
<gene>
    <name evidence="20" type="ORF">TBIB3V08_LOCUS10070</name>
</gene>
<proteinExistence type="inferred from homology"/>
<dbReference type="InterPro" id="IPR000330">
    <property type="entry name" value="SNF2_N"/>
</dbReference>
<feature type="region of interest" description="Disordered" evidence="16">
    <location>
        <begin position="1"/>
        <end position="225"/>
    </location>
</feature>
<evidence type="ECO:0000256" key="7">
    <source>
        <dbReference type="ARBA" id="ARBA00022801"/>
    </source>
</evidence>
<evidence type="ECO:0000259" key="18">
    <source>
        <dbReference type="PROSITE" id="PS51192"/>
    </source>
</evidence>
<reference evidence="20" key="1">
    <citation type="submission" date="2020-11" db="EMBL/GenBank/DDBJ databases">
        <authorList>
            <person name="Tran Van P."/>
        </authorList>
    </citation>
    <scope>NUCLEOTIDE SEQUENCE</scope>
</reference>
<evidence type="ECO:0000256" key="16">
    <source>
        <dbReference type="SAM" id="MobiDB-lite"/>
    </source>
</evidence>
<evidence type="ECO:0000256" key="15">
    <source>
        <dbReference type="ARBA" id="ARBA00076717"/>
    </source>
</evidence>
<feature type="compositionally biased region" description="Basic residues" evidence="16">
    <location>
        <begin position="124"/>
        <end position="135"/>
    </location>
</feature>
<feature type="compositionally biased region" description="Polar residues" evidence="16">
    <location>
        <begin position="1339"/>
        <end position="1349"/>
    </location>
</feature>
<dbReference type="SUPFAM" id="SSF54160">
    <property type="entry name" value="Chromo domain-like"/>
    <property type="match status" value="2"/>
</dbReference>
<dbReference type="EMBL" id="OD569208">
    <property type="protein sequence ID" value="CAD7447764.1"/>
    <property type="molecule type" value="Genomic_DNA"/>
</dbReference>
<organism evidence="20">
    <name type="scientific">Timema bartmani</name>
    <dbReference type="NCBI Taxonomy" id="61472"/>
    <lineage>
        <taxon>Eukaryota</taxon>
        <taxon>Metazoa</taxon>
        <taxon>Ecdysozoa</taxon>
        <taxon>Arthropoda</taxon>
        <taxon>Hexapoda</taxon>
        <taxon>Insecta</taxon>
        <taxon>Pterygota</taxon>
        <taxon>Neoptera</taxon>
        <taxon>Polyneoptera</taxon>
        <taxon>Phasmatodea</taxon>
        <taxon>Timematodea</taxon>
        <taxon>Timematoidea</taxon>
        <taxon>Timematidae</taxon>
        <taxon>Timema</taxon>
    </lineage>
</organism>
<dbReference type="InterPro" id="IPR023779">
    <property type="entry name" value="Chromodomain_CS"/>
</dbReference>
<dbReference type="FunFam" id="2.40.50.40:FF:000014">
    <property type="entry name" value="Chromodomain-helicase-DNA-binding protein 2 isoform 1"/>
    <property type="match status" value="1"/>
</dbReference>
<feature type="compositionally biased region" description="Low complexity" evidence="16">
    <location>
        <begin position="136"/>
        <end position="147"/>
    </location>
</feature>
<dbReference type="SMART" id="SM00490">
    <property type="entry name" value="HELICc"/>
    <property type="match status" value="1"/>
</dbReference>
<evidence type="ECO:0000256" key="6">
    <source>
        <dbReference type="ARBA" id="ARBA00022741"/>
    </source>
</evidence>
<dbReference type="GO" id="GO:0034728">
    <property type="term" value="P:nucleosome organization"/>
    <property type="evidence" value="ECO:0007669"/>
    <property type="project" value="TreeGrafter"/>
</dbReference>
<feature type="region of interest" description="Disordered" evidence="16">
    <location>
        <begin position="1102"/>
        <end position="1136"/>
    </location>
</feature>
<dbReference type="Pfam" id="PF00385">
    <property type="entry name" value="Chromo"/>
    <property type="match status" value="2"/>
</dbReference>
<comment type="catalytic activity">
    <reaction evidence="13">
        <text>ATP + H2O = ADP + phosphate + H(+)</text>
        <dbReference type="Rhea" id="RHEA:13065"/>
        <dbReference type="ChEBI" id="CHEBI:15377"/>
        <dbReference type="ChEBI" id="CHEBI:15378"/>
        <dbReference type="ChEBI" id="CHEBI:30616"/>
        <dbReference type="ChEBI" id="CHEBI:43474"/>
        <dbReference type="ChEBI" id="CHEBI:456216"/>
    </reaction>
</comment>
<feature type="domain" description="Helicase C-terminal" evidence="19">
    <location>
        <begin position="767"/>
        <end position="918"/>
    </location>
</feature>
<dbReference type="Pfam" id="PF00176">
    <property type="entry name" value="SNF2-rel_dom"/>
    <property type="match status" value="1"/>
</dbReference>
<dbReference type="InterPro" id="IPR002464">
    <property type="entry name" value="DNA/RNA_helicase_DEAH_CS"/>
</dbReference>
<keyword evidence="8" id="KW-0067">ATP-binding</keyword>
<dbReference type="InterPro" id="IPR001650">
    <property type="entry name" value="Helicase_C-like"/>
</dbReference>
<dbReference type="GO" id="GO:0003677">
    <property type="term" value="F:DNA binding"/>
    <property type="evidence" value="ECO:0007669"/>
    <property type="project" value="UniProtKB-KW"/>
</dbReference>
<dbReference type="Gene3D" id="1.10.10.60">
    <property type="entry name" value="Homeodomain-like"/>
    <property type="match status" value="1"/>
</dbReference>
<name>A0A7R9F6A0_9NEOP</name>
<keyword evidence="5" id="KW-0677">Repeat</keyword>
<keyword evidence="9" id="KW-0805">Transcription regulation</keyword>
<feature type="compositionally biased region" description="Basic and acidic residues" evidence="16">
    <location>
        <begin position="1363"/>
        <end position="1394"/>
    </location>
</feature>
<dbReference type="Gene3D" id="3.40.50.10810">
    <property type="entry name" value="Tandem AAA-ATPase domain"/>
    <property type="match status" value="1"/>
</dbReference>
<keyword evidence="4" id="KW-0158">Chromosome</keyword>
<evidence type="ECO:0000256" key="10">
    <source>
        <dbReference type="ARBA" id="ARBA00023125"/>
    </source>
</evidence>
<comment type="similarity">
    <text evidence="3">Belongs to the SNF2/RAD54 helicase family.</text>
</comment>
<feature type="region of interest" description="Disordered" evidence="16">
    <location>
        <begin position="1000"/>
        <end position="1019"/>
    </location>
</feature>
<keyword evidence="7" id="KW-0378">Hydrolase</keyword>
<dbReference type="InterPro" id="IPR049730">
    <property type="entry name" value="SNF2/RAD54-like_C"/>
</dbReference>
<dbReference type="GO" id="GO:0005634">
    <property type="term" value="C:nucleus"/>
    <property type="evidence" value="ECO:0007669"/>
    <property type="project" value="UniProtKB-SubCell"/>
</dbReference>
<keyword evidence="10" id="KW-0238">DNA-binding</keyword>
<dbReference type="GO" id="GO:0140658">
    <property type="term" value="F:ATP-dependent chromatin remodeler activity"/>
    <property type="evidence" value="ECO:0007669"/>
    <property type="project" value="TreeGrafter"/>
</dbReference>
<dbReference type="SMART" id="SM00298">
    <property type="entry name" value="CHROMO"/>
    <property type="match status" value="2"/>
</dbReference>
<dbReference type="SMART" id="SM01176">
    <property type="entry name" value="DUF4208"/>
    <property type="match status" value="1"/>
</dbReference>
<dbReference type="PANTHER" id="PTHR45623:SF14">
    <property type="entry name" value="CHROMODOMAIN-HELICASE-DNA-BINDING PROTEIN 1"/>
    <property type="match status" value="1"/>
</dbReference>
<keyword evidence="12" id="KW-0539">Nucleus</keyword>
<dbReference type="PROSITE" id="PS51192">
    <property type="entry name" value="HELICASE_ATP_BIND_1"/>
    <property type="match status" value="1"/>
</dbReference>
<feature type="compositionally biased region" description="Basic and acidic residues" evidence="16">
    <location>
        <begin position="1321"/>
        <end position="1331"/>
    </location>
</feature>
<evidence type="ECO:0000256" key="1">
    <source>
        <dbReference type="ARBA" id="ARBA00004123"/>
    </source>
</evidence>
<feature type="compositionally biased region" description="Low complexity" evidence="16">
    <location>
        <begin position="1"/>
        <end position="65"/>
    </location>
</feature>
<dbReference type="CDD" id="cd18793">
    <property type="entry name" value="SF2_C_SNF"/>
    <property type="match status" value="1"/>
</dbReference>
<evidence type="ECO:0000256" key="8">
    <source>
        <dbReference type="ARBA" id="ARBA00022840"/>
    </source>
</evidence>
<dbReference type="Gene3D" id="3.40.50.300">
    <property type="entry name" value="P-loop containing nucleotide triphosphate hydrolases"/>
    <property type="match status" value="1"/>
</dbReference>
<feature type="domain" description="Helicase ATP-binding" evidence="18">
    <location>
        <begin position="468"/>
        <end position="638"/>
    </location>
</feature>
<dbReference type="CDD" id="cd18666">
    <property type="entry name" value="CD1_tandem_CHD1-2_like"/>
    <property type="match status" value="1"/>
</dbReference>
<evidence type="ECO:0000256" key="12">
    <source>
        <dbReference type="ARBA" id="ARBA00023242"/>
    </source>
</evidence>
<feature type="region of interest" description="Disordered" evidence="16">
    <location>
        <begin position="1307"/>
        <end position="1417"/>
    </location>
</feature>
<dbReference type="Pfam" id="PF18375">
    <property type="entry name" value="CDH1_2_SANT_HL1"/>
    <property type="match status" value="1"/>
</dbReference>
<evidence type="ECO:0000256" key="3">
    <source>
        <dbReference type="ARBA" id="ARBA00007025"/>
    </source>
</evidence>
<evidence type="ECO:0000313" key="20">
    <source>
        <dbReference type="EMBL" id="CAD7447764.1"/>
    </source>
</evidence>
<sequence length="1506" mass="173160">MPESASGEESGLESPSGSEKASASGSENDSKSSKSSKSQSASRSGSGSESGSGSSSSGSASGSGSESEKRSSGASLPKSSIDKKGLKNLWEDNPDIYGIRRSARPRKEPERLNSIAESDSSDRTRRKRVPKKTTKRSNTWNSDSSNSESEEERERPPPSKPLSRRGKPTRRQPEPKKVVRRRYSESSESSFNSEDENDDESRRNDKRRAAAAVSYKEDSEDKTGSDDLVEVEWNEVEMAAAEPDNAETIERIITLRRGKKGVTGNTTTIYAVEENGDPNKDCDPEDLEATELQYQIKWKGWSHIHNTWESEASLKAQKVKGMKKLENFVRREEELDWWRRHATPEDIEYYECQLELQTELLKSYNNVERIIAEFIKPEGNQPDYYIKWESLPYSDATWEDGSLIIKKWPDKIKEFRDREDSKRTPSKHCRVLKHRPKFVPVKTQPDYMGGDNVLVLRDYQLEGVNWLIHSWCKDNSVILADEMGLGKTIQTICLLYYLFYTHQLYGPFIIVVPLSTMTSWQREFSQWAPEMNIVTYLGDVTSRDIIRQFEWCYASSKRLKFNAILTTYEIVLKDKAFLGSLSWAGLLVDEAHRLKNDDSLLYKALMEFDTNHRLLITGTPLQNSLKELWSLLHFIMPHKFDSWEEFEKDHENAAHKGYSKLHKQLEPFIIRRVKKDVEKSLPAKVEQILRVEMTTLQKQYYKWILTKNYNALRKGVKGSSTTFLNIVIELKKCCNHSFLTKPMEFEQRPPPEEHIQQLIRGSGKLVLLDKLLVRLRETGHRVLIFSQMVRMLDILAEYLQIRRFPFQRLDGGIKGELRKQALDHFNAEGSQDFCFLLSTRAGGLGINLATADTVIIFDSDWNPQNDLQAQARAHRIGQKNQVNIYRLVTRNSVEEEIVERAKQKMVLDHLVIQRMDTTGRTVLDKKASSTAAPFNKEELNAILKFGAEELFKDEEDGDDEPTCDIDEILRRAETRDEGPAMVGDELLSAFKVASFAAFEEEEVAPPEQEPDDESKDWEEIIPENFRKKVEEEERQKEMDDLYLPPRSRKTLQQINQSDSDGKLAAPCLALRFSRNLQYKYFISSPFLCHLSIYLFFCHTGEGGSRKRRKREESESTGEDGSDDERPKKRGRPRLAPKEVIKNFTDVEIRRFVKSYKKFCAPLKRLEEVACDAELQEKPLADLRYLGELLKERCVAAMSEVQSQKENETTHNEDSNLSDLTCSHRRSGFLTRVKPANFDVPWEIEDDSKLLRGIYKYGIGSWEAIKMDPSLDIGEKLLANENKKPQAKQLQSRCDYLLKILRKQLDQKQGITKPKRERARKPREVKSIKEVNEVDDITSGDDNLNSSGTVTAALPIPPKKPPKVKAEKKVKEETEEVKSEEESKEKEEVPHEKEKKKPKREKKEPKKKSKKQMGPMHFTANSEPRALEIIGDLDPSIFNECKEKMRPVKKALKALDNPDQTLTETEQVNHTRQCLLQIGDQINKCLDEYKDPDQVKEWRRLVGTHVV</sequence>
<dbReference type="InterPro" id="IPR016197">
    <property type="entry name" value="Chromo-like_dom_sf"/>
</dbReference>
<dbReference type="Pfam" id="PF00271">
    <property type="entry name" value="Helicase_C"/>
    <property type="match status" value="1"/>
</dbReference>
<evidence type="ECO:0000256" key="2">
    <source>
        <dbReference type="ARBA" id="ARBA00004286"/>
    </source>
</evidence>
<feature type="compositionally biased region" description="Basic and acidic residues" evidence="16">
    <location>
        <begin position="215"/>
        <end position="225"/>
    </location>
</feature>
<dbReference type="PANTHER" id="PTHR45623">
    <property type="entry name" value="CHROMODOMAIN-HELICASE-DNA-BINDING PROTEIN 3-RELATED-RELATED"/>
    <property type="match status" value="1"/>
</dbReference>
<dbReference type="GO" id="GO:0042393">
    <property type="term" value="F:histone binding"/>
    <property type="evidence" value="ECO:0007669"/>
    <property type="project" value="TreeGrafter"/>
</dbReference>
<dbReference type="PROSITE" id="PS50013">
    <property type="entry name" value="CHROMO_2"/>
    <property type="match status" value="2"/>
</dbReference>
<keyword evidence="6" id="KW-0547">Nucleotide-binding</keyword>
<dbReference type="InterPro" id="IPR040793">
    <property type="entry name" value="CDH1_2_SANT_HL1"/>
</dbReference>
<evidence type="ECO:0000256" key="5">
    <source>
        <dbReference type="ARBA" id="ARBA00022737"/>
    </source>
</evidence>
<feature type="domain" description="Chromo" evidence="17">
    <location>
        <begin position="247"/>
        <end position="340"/>
    </location>
</feature>
<dbReference type="InterPro" id="IPR038718">
    <property type="entry name" value="SNF2-like_sf"/>
</dbReference>
<dbReference type="InterPro" id="IPR027417">
    <property type="entry name" value="P-loop_NTPase"/>
</dbReference>
<accession>A0A7R9F6A0</accession>
<dbReference type="PROSITE" id="PS51194">
    <property type="entry name" value="HELICASE_CTER"/>
    <property type="match status" value="1"/>
</dbReference>
<dbReference type="PROSITE" id="PS00690">
    <property type="entry name" value="DEAH_ATP_HELICASE"/>
    <property type="match status" value="1"/>
</dbReference>
<feature type="domain" description="Chromo" evidence="17">
    <location>
        <begin position="365"/>
        <end position="427"/>
    </location>
</feature>
<evidence type="ECO:0000256" key="14">
    <source>
        <dbReference type="ARBA" id="ARBA00074667"/>
    </source>
</evidence>
<dbReference type="PROSITE" id="PS00598">
    <property type="entry name" value="CHROMO_1"/>
    <property type="match status" value="1"/>
</dbReference>
<dbReference type="InterPro" id="IPR000953">
    <property type="entry name" value="Chromo/chromo_shadow_dom"/>
</dbReference>
<dbReference type="InterPro" id="IPR014001">
    <property type="entry name" value="Helicase_ATP-bd"/>
</dbReference>
<dbReference type="Pfam" id="PF23588">
    <property type="entry name" value="HTH_CHD1_Hrp3"/>
    <property type="match status" value="1"/>
</dbReference>
<comment type="subcellular location">
    <subcellularLocation>
        <location evidence="2">Chromosome</location>
    </subcellularLocation>
    <subcellularLocation>
        <location evidence="1">Nucleus</location>
    </subcellularLocation>
</comment>
<evidence type="ECO:0000259" key="19">
    <source>
        <dbReference type="PROSITE" id="PS51194"/>
    </source>
</evidence>
<evidence type="ECO:0000259" key="17">
    <source>
        <dbReference type="PROSITE" id="PS50013"/>
    </source>
</evidence>
<dbReference type="GO" id="GO:0016887">
    <property type="term" value="F:ATP hydrolysis activity"/>
    <property type="evidence" value="ECO:0007669"/>
    <property type="project" value="TreeGrafter"/>
</dbReference>
<feature type="compositionally biased region" description="Basic residues" evidence="16">
    <location>
        <begin position="1395"/>
        <end position="1410"/>
    </location>
</feature>
<feature type="compositionally biased region" description="Basic and acidic residues" evidence="16">
    <location>
        <begin position="171"/>
        <end position="185"/>
    </location>
</feature>
<dbReference type="SMART" id="SM00487">
    <property type="entry name" value="DEXDc"/>
    <property type="match status" value="1"/>
</dbReference>
<keyword evidence="11" id="KW-0804">Transcription</keyword>
<protein>
    <recommendedName>
        <fullName evidence="14">Chromodomain-helicase-DNA-binding protein 1</fullName>
    </recommendedName>
    <alternativeName>
        <fullName evidence="15">ATP-dependent helicase CHD1</fullName>
    </alternativeName>
</protein>
<dbReference type="InterPro" id="IPR056302">
    <property type="entry name" value="CHD1-2/Hrp3_HTH"/>
</dbReference>
<dbReference type="Pfam" id="PF13907">
    <property type="entry name" value="CHD1-like_C"/>
    <property type="match status" value="1"/>
</dbReference>
<evidence type="ECO:0000256" key="9">
    <source>
        <dbReference type="ARBA" id="ARBA00023015"/>
    </source>
</evidence>
<dbReference type="Gene3D" id="2.40.50.40">
    <property type="match status" value="2"/>
</dbReference>
<dbReference type="GO" id="GO:0003682">
    <property type="term" value="F:chromatin binding"/>
    <property type="evidence" value="ECO:0007669"/>
    <property type="project" value="TreeGrafter"/>
</dbReference>
<evidence type="ECO:0000256" key="11">
    <source>
        <dbReference type="ARBA" id="ARBA00023163"/>
    </source>
</evidence>
<dbReference type="CDD" id="cd17993">
    <property type="entry name" value="DEXHc_CHD1_2"/>
    <property type="match status" value="1"/>
</dbReference>
<dbReference type="GO" id="GO:0005524">
    <property type="term" value="F:ATP binding"/>
    <property type="evidence" value="ECO:0007669"/>
    <property type="project" value="UniProtKB-KW"/>
</dbReference>
<dbReference type="FunFam" id="3.40.50.300:FF:000130">
    <property type="entry name" value="Chromodomain-helicase-DNA-binding protein 2 isoform 1"/>
    <property type="match status" value="1"/>
</dbReference>